<dbReference type="GO" id="GO:0000976">
    <property type="term" value="F:transcription cis-regulatory region binding"/>
    <property type="evidence" value="ECO:0007669"/>
    <property type="project" value="TreeGrafter"/>
</dbReference>
<dbReference type="PANTHER" id="PTHR30146:SF138">
    <property type="entry name" value="TRANSCRIPTIONAL REGULATORY PROTEIN"/>
    <property type="match status" value="1"/>
</dbReference>
<dbReference type="InterPro" id="IPR000843">
    <property type="entry name" value="HTH_LacI"/>
</dbReference>
<dbReference type="PROSITE" id="PS50932">
    <property type="entry name" value="HTH_LACI_2"/>
    <property type="match status" value="1"/>
</dbReference>
<dbReference type="Proteomes" id="UP000824134">
    <property type="component" value="Unassembled WGS sequence"/>
</dbReference>
<evidence type="ECO:0000256" key="3">
    <source>
        <dbReference type="ARBA" id="ARBA00023163"/>
    </source>
</evidence>
<dbReference type="AlphaFoldDB" id="A0A9D1ZRQ4"/>
<dbReference type="SUPFAM" id="SSF47413">
    <property type="entry name" value="lambda repressor-like DNA-binding domains"/>
    <property type="match status" value="1"/>
</dbReference>
<evidence type="ECO:0000256" key="1">
    <source>
        <dbReference type="ARBA" id="ARBA00023015"/>
    </source>
</evidence>
<proteinExistence type="predicted"/>
<dbReference type="CDD" id="cd01392">
    <property type="entry name" value="HTH_LacI"/>
    <property type="match status" value="1"/>
</dbReference>
<reference evidence="5" key="2">
    <citation type="submission" date="2021-04" db="EMBL/GenBank/DDBJ databases">
        <authorList>
            <person name="Gilroy R."/>
        </authorList>
    </citation>
    <scope>NUCLEOTIDE SEQUENCE</scope>
    <source>
        <strain evidence="5">ChiHjej12B11-9195</strain>
    </source>
</reference>
<accession>A0A9D1ZRQ4</accession>
<dbReference type="SMART" id="SM00354">
    <property type="entry name" value="HTH_LACI"/>
    <property type="match status" value="1"/>
</dbReference>
<name>A0A9D1ZRQ4_9MICC</name>
<evidence type="ECO:0000313" key="5">
    <source>
        <dbReference type="EMBL" id="HIY95227.1"/>
    </source>
</evidence>
<dbReference type="SUPFAM" id="SSF53822">
    <property type="entry name" value="Periplasmic binding protein-like I"/>
    <property type="match status" value="1"/>
</dbReference>
<feature type="domain" description="HTH lacI-type" evidence="4">
    <location>
        <begin position="16"/>
        <end position="70"/>
    </location>
</feature>
<comment type="caution">
    <text evidence="5">The sequence shown here is derived from an EMBL/GenBank/DDBJ whole genome shotgun (WGS) entry which is preliminary data.</text>
</comment>
<dbReference type="Pfam" id="PF00356">
    <property type="entry name" value="LacI"/>
    <property type="match status" value="1"/>
</dbReference>
<dbReference type="InterPro" id="IPR028082">
    <property type="entry name" value="Peripla_BP_I"/>
</dbReference>
<dbReference type="InterPro" id="IPR046335">
    <property type="entry name" value="LacI/GalR-like_sensor"/>
</dbReference>
<keyword evidence="2" id="KW-0238">DNA-binding</keyword>
<organism evidence="5 6">
    <name type="scientific">Candidatus Rothia avicola</name>
    <dbReference type="NCBI Taxonomy" id="2840478"/>
    <lineage>
        <taxon>Bacteria</taxon>
        <taxon>Bacillati</taxon>
        <taxon>Actinomycetota</taxon>
        <taxon>Actinomycetes</taxon>
        <taxon>Micrococcales</taxon>
        <taxon>Micrococcaceae</taxon>
        <taxon>Rothia</taxon>
    </lineage>
</organism>
<keyword evidence="1" id="KW-0805">Transcription regulation</keyword>
<evidence type="ECO:0000259" key="4">
    <source>
        <dbReference type="PROSITE" id="PS50932"/>
    </source>
</evidence>
<dbReference type="InterPro" id="IPR010982">
    <property type="entry name" value="Lambda_DNA-bd_dom_sf"/>
</dbReference>
<gene>
    <name evidence="5" type="ORF">H9821_06145</name>
</gene>
<protein>
    <submittedName>
        <fullName evidence="5">LacI family transcriptional regulator</fullName>
    </submittedName>
</protein>
<reference evidence="5" key="1">
    <citation type="journal article" date="2021" name="PeerJ">
        <title>Extensive microbial diversity within the chicken gut microbiome revealed by metagenomics and culture.</title>
        <authorList>
            <person name="Gilroy R."/>
            <person name="Ravi A."/>
            <person name="Getino M."/>
            <person name="Pursley I."/>
            <person name="Horton D.L."/>
            <person name="Alikhan N.F."/>
            <person name="Baker D."/>
            <person name="Gharbi K."/>
            <person name="Hall N."/>
            <person name="Watson M."/>
            <person name="Adriaenssens E.M."/>
            <person name="Foster-Nyarko E."/>
            <person name="Jarju S."/>
            <person name="Secka A."/>
            <person name="Antonio M."/>
            <person name="Oren A."/>
            <person name="Chaudhuri R.R."/>
            <person name="La Ragione R."/>
            <person name="Hildebrand F."/>
            <person name="Pallen M.J."/>
        </authorList>
    </citation>
    <scope>NUCLEOTIDE SEQUENCE</scope>
    <source>
        <strain evidence="5">ChiHjej12B11-9195</strain>
    </source>
</reference>
<evidence type="ECO:0000313" key="6">
    <source>
        <dbReference type="Proteomes" id="UP000824134"/>
    </source>
</evidence>
<dbReference type="CDD" id="cd06267">
    <property type="entry name" value="PBP1_LacI_sugar_binding-like"/>
    <property type="match status" value="1"/>
</dbReference>
<dbReference type="Pfam" id="PF13377">
    <property type="entry name" value="Peripla_BP_3"/>
    <property type="match status" value="1"/>
</dbReference>
<evidence type="ECO:0000256" key="2">
    <source>
        <dbReference type="ARBA" id="ARBA00023125"/>
    </source>
</evidence>
<dbReference type="Gene3D" id="3.40.50.2300">
    <property type="match status" value="2"/>
</dbReference>
<dbReference type="Gene3D" id="1.10.260.40">
    <property type="entry name" value="lambda repressor-like DNA-binding domains"/>
    <property type="match status" value="1"/>
</dbReference>
<dbReference type="GO" id="GO:0003700">
    <property type="term" value="F:DNA-binding transcription factor activity"/>
    <property type="evidence" value="ECO:0007669"/>
    <property type="project" value="TreeGrafter"/>
</dbReference>
<sequence>MTAQHSGTPARPPKRATIIDVAARAGVSKSLVSLAFKDPKRVSDERLKRIRTAASELNYSPSFVAQSLTSQQSPFIGILVLDFQNPLFIEVADAVRRTLVEHGEFGLLLNGSSAATVSEPYGTLDPQVLSMLHSLRPRALVVVGTAADQNALPADIPVVYVSAAITRGVATCIRADDEAGMELLVNHLVTTGHQRLGYITGSSGAVTQERQAAFESSVSTRGLESLLLPGDYTEEGGYRAGQNLLKLPKKQRPTAVIAVNDIAALGFIRAAEEAGLTVPGDVAVAGFDNIFLAGIPRIGLTSVDPNKDELGRRAALAVLAGAEGKADEAKYLLVEPTLVVRRSSTGSPKYDPS</sequence>
<dbReference type="EMBL" id="DXCN01000048">
    <property type="protein sequence ID" value="HIY95227.1"/>
    <property type="molecule type" value="Genomic_DNA"/>
</dbReference>
<keyword evidence="3" id="KW-0804">Transcription</keyword>
<dbReference type="PANTHER" id="PTHR30146">
    <property type="entry name" value="LACI-RELATED TRANSCRIPTIONAL REPRESSOR"/>
    <property type="match status" value="1"/>
</dbReference>